<reference evidence="1" key="1">
    <citation type="submission" date="2019-11" db="EMBL/GenBank/DDBJ databases">
        <title>Nori genome reveals adaptations in red seaweeds to the harsh intertidal environment.</title>
        <authorList>
            <person name="Wang D."/>
            <person name="Mao Y."/>
        </authorList>
    </citation>
    <scope>NUCLEOTIDE SEQUENCE</scope>
    <source>
        <tissue evidence="1">Gametophyte</tissue>
    </source>
</reference>
<name>A0ACC3BMB0_PYRYE</name>
<protein>
    <submittedName>
        <fullName evidence="1">Uncharacterized protein</fullName>
    </submittedName>
</protein>
<sequence>MAFLPAPIFVASPAATHLSASSFSRRALPLPAAAAAARRPRWAPRHGRAVPPPPPSSPYRRSSPHVPTAVFTGIVEEVGTVVSLTNADIATSGGGCTLVVRARTAAQGVALGDSVAVNGVCLTATAIVPVADGAPASLSDDADSAVSAGAGAAAGSVADLSFGLAAETLRCTSLGDLAAGGGVNLERSLAADGRFGGHVVQGHVDGTGTITAVTPDADALTYTVAMERRLMKYIVRKGYVAIDGTSLTVVDVTDEGFTFMMIPYTQEHVALAAKRAGERVNVEVDITGKYIEKIVAERLAEAEAAKV</sequence>
<dbReference type="EMBL" id="CM020618">
    <property type="protein sequence ID" value="KAK1858881.1"/>
    <property type="molecule type" value="Genomic_DNA"/>
</dbReference>
<evidence type="ECO:0000313" key="1">
    <source>
        <dbReference type="EMBL" id="KAK1858881.1"/>
    </source>
</evidence>
<proteinExistence type="predicted"/>
<accession>A0ACC3BMB0</accession>
<dbReference type="Proteomes" id="UP000798662">
    <property type="component" value="Chromosome 1"/>
</dbReference>
<gene>
    <name evidence="1" type="ORF">I4F81_001481</name>
</gene>
<keyword evidence="2" id="KW-1185">Reference proteome</keyword>
<organism evidence="1 2">
    <name type="scientific">Pyropia yezoensis</name>
    <name type="common">Susabi-nori</name>
    <name type="synonym">Porphyra yezoensis</name>
    <dbReference type="NCBI Taxonomy" id="2788"/>
    <lineage>
        <taxon>Eukaryota</taxon>
        <taxon>Rhodophyta</taxon>
        <taxon>Bangiophyceae</taxon>
        <taxon>Bangiales</taxon>
        <taxon>Bangiaceae</taxon>
        <taxon>Pyropia</taxon>
    </lineage>
</organism>
<evidence type="ECO:0000313" key="2">
    <source>
        <dbReference type="Proteomes" id="UP000798662"/>
    </source>
</evidence>
<comment type="caution">
    <text evidence="1">The sequence shown here is derived from an EMBL/GenBank/DDBJ whole genome shotgun (WGS) entry which is preliminary data.</text>
</comment>